<comment type="caution">
    <text evidence="1">The sequence shown here is derived from an EMBL/GenBank/DDBJ whole genome shotgun (WGS) entry which is preliminary data.</text>
</comment>
<evidence type="ECO:0000313" key="2">
    <source>
        <dbReference type="Proteomes" id="UP001176521"/>
    </source>
</evidence>
<sequence length="334" mass="37742">MQMLRNGAYQQDKADTNKVSTWLAQAVVEHGFPNTALQASARSLLDSGKDLTSAQIKNAKKVKKQAAKHNALRDIHNQPPAEESFGEIPAVTDAASASASDHIFHFFGRERVMGGKVPETLLDAWIGYLKMTGSSVRKGDTGLPLHCYGERPVPKNPDDKFPFQDWTRTVKSWRLRYQSSKDVTPVNLDYIHSLLCELAGEEDKKASEDELAETRKEEAKREKPGHAILRRHWNRTRRTRKPSKKRDVSILRLLDVLETHLDKELDIVNFDHDYIGLHARCGRMMQTITTALLDGADHIPDRDEVIQKGRVVDRGFHTVALRAVNLSQAVTRLQ</sequence>
<reference evidence="1" key="1">
    <citation type="journal article" date="2023" name="PhytoFront">
        <title>Draft Genome Resources of Seven Strains of Tilletia horrida, Causal Agent of Kernel Smut of Rice.</title>
        <authorList>
            <person name="Khanal S."/>
            <person name="Antony Babu S."/>
            <person name="Zhou X.G."/>
        </authorList>
    </citation>
    <scope>NUCLEOTIDE SEQUENCE</scope>
    <source>
        <strain evidence="1">TX3</strain>
    </source>
</reference>
<organism evidence="1 2">
    <name type="scientific">Tilletia horrida</name>
    <dbReference type="NCBI Taxonomy" id="155126"/>
    <lineage>
        <taxon>Eukaryota</taxon>
        <taxon>Fungi</taxon>
        <taxon>Dikarya</taxon>
        <taxon>Basidiomycota</taxon>
        <taxon>Ustilaginomycotina</taxon>
        <taxon>Exobasidiomycetes</taxon>
        <taxon>Tilletiales</taxon>
        <taxon>Tilletiaceae</taxon>
        <taxon>Tilletia</taxon>
    </lineage>
</organism>
<proteinExistence type="predicted"/>
<dbReference type="EMBL" id="JAPDMQ010000105">
    <property type="protein sequence ID" value="KAK0534981.1"/>
    <property type="molecule type" value="Genomic_DNA"/>
</dbReference>
<keyword evidence="2" id="KW-1185">Reference proteome</keyword>
<dbReference type="AlphaFoldDB" id="A0AAN6GDL5"/>
<name>A0AAN6GDL5_9BASI</name>
<dbReference type="Proteomes" id="UP001176521">
    <property type="component" value="Unassembled WGS sequence"/>
</dbReference>
<gene>
    <name evidence="1" type="ORF">OC842_002458</name>
</gene>
<accession>A0AAN6GDL5</accession>
<evidence type="ECO:0000313" key="1">
    <source>
        <dbReference type="EMBL" id="KAK0534981.1"/>
    </source>
</evidence>
<protein>
    <submittedName>
        <fullName evidence="1">Uncharacterized protein</fullName>
    </submittedName>
</protein>